<evidence type="ECO:0000259" key="8">
    <source>
        <dbReference type="Pfam" id="PF03727"/>
    </source>
</evidence>
<dbReference type="GO" id="GO:0008865">
    <property type="term" value="F:fructokinase activity"/>
    <property type="evidence" value="ECO:0007669"/>
    <property type="project" value="TreeGrafter"/>
</dbReference>
<keyword evidence="5 6" id="KW-0067">ATP-binding</keyword>
<dbReference type="GO" id="GO:0004340">
    <property type="term" value="F:glucokinase activity"/>
    <property type="evidence" value="ECO:0007669"/>
    <property type="project" value="TreeGrafter"/>
</dbReference>
<evidence type="ECO:0000256" key="5">
    <source>
        <dbReference type="ARBA" id="ARBA00022840"/>
    </source>
</evidence>
<comment type="caution">
    <text evidence="9">The sequence shown here is derived from an EMBL/GenBank/DDBJ whole genome shotgun (WGS) entry which is preliminary data.</text>
</comment>
<evidence type="ECO:0000313" key="10">
    <source>
        <dbReference type="Proteomes" id="UP000233524"/>
    </source>
</evidence>
<dbReference type="InterPro" id="IPR022672">
    <property type="entry name" value="Hexokinase_N"/>
</dbReference>
<dbReference type="UniPathway" id="UPA00109">
    <property type="reaction ID" value="UER00180"/>
</dbReference>
<dbReference type="STRING" id="41688.A0A2N3N9W3"/>
<dbReference type="AlphaFoldDB" id="A0A2N3N9W3"/>
<dbReference type="SUPFAM" id="SSF53067">
    <property type="entry name" value="Actin-like ATPase domain"/>
    <property type="match status" value="2"/>
</dbReference>
<feature type="domain" description="Hexokinase C-terminal" evidence="8">
    <location>
        <begin position="237"/>
        <end position="507"/>
    </location>
</feature>
<dbReference type="PANTHER" id="PTHR19443:SF29">
    <property type="entry name" value="PHOSPHOTRANSFERASE"/>
    <property type="match status" value="1"/>
</dbReference>
<protein>
    <recommendedName>
        <fullName evidence="6">Phosphotransferase</fullName>
        <ecNumber evidence="6">2.7.1.-</ecNumber>
    </recommendedName>
</protein>
<gene>
    <name evidence="9" type="ORF">jhhlp_003850</name>
</gene>
<dbReference type="GO" id="GO:0005739">
    <property type="term" value="C:mitochondrion"/>
    <property type="evidence" value="ECO:0007669"/>
    <property type="project" value="TreeGrafter"/>
</dbReference>
<dbReference type="Proteomes" id="UP000233524">
    <property type="component" value="Unassembled WGS sequence"/>
</dbReference>
<dbReference type="InterPro" id="IPR043129">
    <property type="entry name" value="ATPase_NBD"/>
</dbReference>
<sequence>MTAQSLQAALLERKSTPTPLAQFLSAFHVDSEKIHTLTREFEATFRHLAAKSQNQFLPTPILTSLLRPIGDLRRHEGCLNSGGTNLRVGFVKLHPEDDSSSPTVEVLLERSCPIGEQLKHKNHTALFDWIGNTIAAVVKDGCTKWSLNPEEPLPMGVTFSFPMHQRALSEAIPMSMGKGFQLEEGTDLGSQLLEGYEKYRTSNLPSIRIAAIANDSVATLISFIYQYGATENRVPAMGLIVGTGCNATVTLPLDILGDKINAVSLGPEVGSNPSQTRLAVNTEWSINGTAGPLRDMGLITKWDEELDRAGETPGFQPLEYVTSGRYLGELGRIIFLDYLMTEYAIEPSLLPSALFERYSMSTTFLSYFGPPNARFLEKLENTFPSAVDPSPFRWNESHVDALYQIAQAIQRRAASILASATVALLRLAGEVPAVPETKSVFLPPKGVKKVGVGFTGGCIVNFQNYLYDYEMLLSQIISEDFGPHVPVEVEVKPCHCGGITGAGILAAAVLANEGGENKS</sequence>
<feature type="domain" description="Hexokinase N-terminal" evidence="7">
    <location>
        <begin position="20"/>
        <end position="225"/>
    </location>
</feature>
<evidence type="ECO:0000256" key="2">
    <source>
        <dbReference type="ARBA" id="ARBA00022679"/>
    </source>
</evidence>
<dbReference type="Pfam" id="PF03727">
    <property type="entry name" value="Hexokinase_2"/>
    <property type="match status" value="1"/>
</dbReference>
<dbReference type="VEuPathDB" id="FungiDB:jhhlp_003850"/>
<dbReference type="GO" id="GO:0019158">
    <property type="term" value="F:mannokinase activity"/>
    <property type="evidence" value="ECO:0007669"/>
    <property type="project" value="TreeGrafter"/>
</dbReference>
<accession>A0A2N3N9W3</accession>
<dbReference type="OrthoDB" id="419537at2759"/>
<evidence type="ECO:0000256" key="4">
    <source>
        <dbReference type="ARBA" id="ARBA00022777"/>
    </source>
</evidence>
<dbReference type="PANTHER" id="PTHR19443">
    <property type="entry name" value="HEXOKINASE"/>
    <property type="match status" value="1"/>
</dbReference>
<dbReference type="GO" id="GO:0006013">
    <property type="term" value="P:mannose metabolic process"/>
    <property type="evidence" value="ECO:0007669"/>
    <property type="project" value="TreeGrafter"/>
</dbReference>
<dbReference type="CDD" id="cd24000">
    <property type="entry name" value="ASKHA_NBD_HK"/>
    <property type="match status" value="1"/>
</dbReference>
<dbReference type="Gene3D" id="3.40.367.20">
    <property type="match status" value="1"/>
</dbReference>
<evidence type="ECO:0000256" key="1">
    <source>
        <dbReference type="ARBA" id="ARBA00009225"/>
    </source>
</evidence>
<evidence type="ECO:0000256" key="6">
    <source>
        <dbReference type="RuleBase" id="RU362007"/>
    </source>
</evidence>
<organism evidence="9 10">
    <name type="scientific">Lomentospora prolificans</name>
    <dbReference type="NCBI Taxonomy" id="41688"/>
    <lineage>
        <taxon>Eukaryota</taxon>
        <taxon>Fungi</taxon>
        <taxon>Dikarya</taxon>
        <taxon>Ascomycota</taxon>
        <taxon>Pezizomycotina</taxon>
        <taxon>Sordariomycetes</taxon>
        <taxon>Hypocreomycetidae</taxon>
        <taxon>Microascales</taxon>
        <taxon>Microascaceae</taxon>
        <taxon>Lomentospora</taxon>
    </lineage>
</organism>
<dbReference type="GO" id="GO:0005536">
    <property type="term" value="F:D-glucose binding"/>
    <property type="evidence" value="ECO:0007669"/>
    <property type="project" value="InterPro"/>
</dbReference>
<keyword evidence="3 6" id="KW-0547">Nucleotide-binding</keyword>
<keyword evidence="4 6" id="KW-0418">Kinase</keyword>
<evidence type="ECO:0000256" key="3">
    <source>
        <dbReference type="ARBA" id="ARBA00022741"/>
    </source>
</evidence>
<dbReference type="GO" id="GO:0001678">
    <property type="term" value="P:intracellular glucose homeostasis"/>
    <property type="evidence" value="ECO:0007669"/>
    <property type="project" value="InterPro"/>
</dbReference>
<dbReference type="EMBL" id="NLAX01000010">
    <property type="protein sequence ID" value="PKS09236.1"/>
    <property type="molecule type" value="Genomic_DNA"/>
</dbReference>
<dbReference type="GO" id="GO:0005829">
    <property type="term" value="C:cytosol"/>
    <property type="evidence" value="ECO:0007669"/>
    <property type="project" value="TreeGrafter"/>
</dbReference>
<dbReference type="EC" id="2.7.1.-" evidence="6"/>
<dbReference type="Pfam" id="PF00349">
    <property type="entry name" value="Hexokinase_1"/>
    <property type="match status" value="1"/>
</dbReference>
<evidence type="ECO:0000259" key="7">
    <source>
        <dbReference type="Pfam" id="PF00349"/>
    </source>
</evidence>
<dbReference type="InParanoid" id="A0A2N3N9W3"/>
<proteinExistence type="inferred from homology"/>
<evidence type="ECO:0000313" key="9">
    <source>
        <dbReference type="EMBL" id="PKS09236.1"/>
    </source>
</evidence>
<dbReference type="GO" id="GO:0006006">
    <property type="term" value="P:glucose metabolic process"/>
    <property type="evidence" value="ECO:0007669"/>
    <property type="project" value="TreeGrafter"/>
</dbReference>
<dbReference type="PROSITE" id="PS51748">
    <property type="entry name" value="HEXOKINASE_2"/>
    <property type="match status" value="1"/>
</dbReference>
<dbReference type="GO" id="GO:0006096">
    <property type="term" value="P:glycolytic process"/>
    <property type="evidence" value="ECO:0007669"/>
    <property type="project" value="UniProtKB-UniPathway"/>
</dbReference>
<dbReference type="Gene3D" id="3.30.420.40">
    <property type="match status" value="1"/>
</dbReference>
<dbReference type="GO" id="GO:0005524">
    <property type="term" value="F:ATP binding"/>
    <property type="evidence" value="ECO:0007669"/>
    <property type="project" value="UniProtKB-UniRule"/>
</dbReference>
<dbReference type="InterPro" id="IPR022673">
    <property type="entry name" value="Hexokinase_C"/>
</dbReference>
<keyword evidence="10" id="KW-1185">Reference proteome</keyword>
<name>A0A2N3N9W3_9PEZI</name>
<comment type="similarity">
    <text evidence="1 6">Belongs to the hexokinase family.</text>
</comment>
<reference evidence="9 10" key="1">
    <citation type="journal article" date="2017" name="G3 (Bethesda)">
        <title>First Draft Genome Sequence of the Pathogenic Fungus Lomentospora prolificans (Formerly Scedosporium prolificans).</title>
        <authorList>
            <person name="Luo R."/>
            <person name="Zimin A."/>
            <person name="Workman R."/>
            <person name="Fan Y."/>
            <person name="Pertea G."/>
            <person name="Grossman N."/>
            <person name="Wear M.P."/>
            <person name="Jia B."/>
            <person name="Miller H."/>
            <person name="Casadevall A."/>
            <person name="Timp W."/>
            <person name="Zhang S.X."/>
            <person name="Salzberg S.L."/>
        </authorList>
    </citation>
    <scope>NUCLEOTIDE SEQUENCE [LARGE SCALE GENOMIC DNA]</scope>
    <source>
        <strain evidence="9 10">JHH-5317</strain>
    </source>
</reference>
<dbReference type="InterPro" id="IPR001312">
    <property type="entry name" value="Hexokinase"/>
</dbReference>
<dbReference type="PRINTS" id="PR00475">
    <property type="entry name" value="HEXOKINASE"/>
</dbReference>
<keyword evidence="6" id="KW-0324">Glycolysis</keyword>
<keyword evidence="2 6" id="KW-0808">Transferase</keyword>